<gene>
    <name evidence="1" type="ORF">HMPREF3200_01419</name>
</gene>
<dbReference type="Proteomes" id="UP000070383">
    <property type="component" value="Unassembled WGS sequence"/>
</dbReference>
<proteinExistence type="predicted"/>
<dbReference type="STRING" id="33036.HMPREF3200_01419"/>
<organism evidence="1 2">
    <name type="scientific">Anaerococcus tetradius</name>
    <dbReference type="NCBI Taxonomy" id="33036"/>
    <lineage>
        <taxon>Bacteria</taxon>
        <taxon>Bacillati</taxon>
        <taxon>Bacillota</taxon>
        <taxon>Tissierellia</taxon>
        <taxon>Tissierellales</taxon>
        <taxon>Peptoniphilaceae</taxon>
        <taxon>Anaerococcus</taxon>
    </lineage>
</organism>
<protein>
    <submittedName>
        <fullName evidence="1">Uncharacterized protein</fullName>
    </submittedName>
</protein>
<comment type="caution">
    <text evidence="1">The sequence shown here is derived from an EMBL/GenBank/DDBJ whole genome shotgun (WGS) entry which is preliminary data.</text>
</comment>
<name>A0A133KCZ1_9FIRM</name>
<keyword evidence="2" id="KW-1185">Reference proteome</keyword>
<dbReference type="EMBL" id="LRPM01000049">
    <property type="protein sequence ID" value="KWZ77426.1"/>
    <property type="molecule type" value="Genomic_DNA"/>
</dbReference>
<evidence type="ECO:0000313" key="1">
    <source>
        <dbReference type="EMBL" id="KWZ77426.1"/>
    </source>
</evidence>
<dbReference type="AlphaFoldDB" id="A0A133KCZ1"/>
<evidence type="ECO:0000313" key="2">
    <source>
        <dbReference type="Proteomes" id="UP000070383"/>
    </source>
</evidence>
<sequence length="72" mass="8923">MKVYMYGMKDKARDDNNFYHIDYVRDLFLEEMTCDMRDEYYNVLCYRKRLGDNILKMYGYEYIGTKDIDDEI</sequence>
<dbReference type="OrthoDB" id="9876685at2"/>
<dbReference type="RefSeq" id="WP_060929641.1">
    <property type="nucleotide sequence ID" value="NZ_KQ955281.1"/>
</dbReference>
<accession>A0A133KCZ1</accession>
<dbReference type="PATRIC" id="fig|33036.3.peg.1407"/>
<reference evidence="2" key="1">
    <citation type="submission" date="2016-01" db="EMBL/GenBank/DDBJ databases">
        <authorList>
            <person name="Mitreva M."/>
            <person name="Pepin K.H."/>
            <person name="Mihindukulasuriya K.A."/>
            <person name="Fulton R."/>
            <person name="Fronick C."/>
            <person name="O'Laughlin M."/>
            <person name="Miner T."/>
            <person name="Herter B."/>
            <person name="Rosa B.A."/>
            <person name="Cordes M."/>
            <person name="Tomlinson C."/>
            <person name="Wollam A."/>
            <person name="Palsikar V.B."/>
            <person name="Mardis E.R."/>
            <person name="Wilson R.K."/>
        </authorList>
    </citation>
    <scope>NUCLEOTIDE SEQUENCE [LARGE SCALE GENOMIC DNA]</scope>
    <source>
        <strain evidence="2">MJR8151</strain>
    </source>
</reference>